<sequence length="84" mass="9706">MISIYFVRHALPDYSFDDDATMPLTAEGKRDSLKVLNKLNNAHFDFCLSSPYKRTIETILPLVKQLNLDLHTDPRLKERIKGES</sequence>
<dbReference type="SUPFAM" id="SSF53254">
    <property type="entry name" value="Phosphoglycerate mutase-like"/>
    <property type="match status" value="1"/>
</dbReference>
<comment type="caution">
    <text evidence="1">The sequence shown here is derived from an EMBL/GenBank/DDBJ whole genome shotgun (WGS) entry which is preliminary data.</text>
</comment>
<accession>D3LBR3</accession>
<dbReference type="EMBL" id="ACSE01000030">
    <property type="protein sequence ID" value="EFD87651.1"/>
    <property type="molecule type" value="Genomic_DNA"/>
</dbReference>
<proteinExistence type="predicted"/>
<evidence type="ECO:0008006" key="3">
    <source>
        <dbReference type="Google" id="ProtNLM"/>
    </source>
</evidence>
<evidence type="ECO:0000313" key="1">
    <source>
        <dbReference type="EMBL" id="EFD87651.1"/>
    </source>
</evidence>
<dbReference type="InterPro" id="IPR013078">
    <property type="entry name" value="His_Pase_superF_clade-1"/>
</dbReference>
<dbReference type="CDD" id="cd07067">
    <property type="entry name" value="HP_PGM_like"/>
    <property type="match status" value="1"/>
</dbReference>
<evidence type="ECO:0000313" key="2">
    <source>
        <dbReference type="Proteomes" id="UP000003075"/>
    </source>
</evidence>
<dbReference type="AlphaFoldDB" id="D3LBR3"/>
<dbReference type="RefSeq" id="WP_002819611.1">
    <property type="nucleotide sequence ID" value="NZ_ACSE01000030.1"/>
</dbReference>
<protein>
    <recommendedName>
        <fullName evidence="3">Phosphoglycerate mutase</fullName>
    </recommendedName>
</protein>
<gene>
    <name evidence="1" type="ORF">AWRIB429_1793</name>
</gene>
<dbReference type="InterPro" id="IPR029033">
    <property type="entry name" value="His_PPase_superfam"/>
</dbReference>
<reference evidence="1 2" key="1">
    <citation type="journal article" date="2010" name="Appl. Microbiol. Biotechnol.">
        <title>Genotypic diversity in Oenococcus oeni by high-density microarray comparative genome hybridization and whole genome sequencing.</title>
        <authorList>
            <person name="Borneman A.R."/>
            <person name="Bartowsky E.J."/>
            <person name="McCarthy J."/>
            <person name="Chambers P.J."/>
        </authorList>
    </citation>
    <scope>NUCLEOTIDE SEQUENCE [LARGE SCALE GENOMIC DNA]</scope>
    <source>
        <strain evidence="1 2">AWRIB429</strain>
    </source>
</reference>
<name>D3LBR3_OENOE</name>
<dbReference type="Gene3D" id="3.40.50.1240">
    <property type="entry name" value="Phosphoglycerate mutase-like"/>
    <property type="match status" value="1"/>
</dbReference>
<organism evidence="1 2">
    <name type="scientific">Oenococcus oeni AWRIB429</name>
    <dbReference type="NCBI Taxonomy" id="655225"/>
    <lineage>
        <taxon>Bacteria</taxon>
        <taxon>Bacillati</taxon>
        <taxon>Bacillota</taxon>
        <taxon>Bacilli</taxon>
        <taxon>Lactobacillales</taxon>
        <taxon>Lactobacillaceae</taxon>
        <taxon>Oenococcus</taxon>
    </lineage>
</organism>
<dbReference type="Pfam" id="PF00300">
    <property type="entry name" value="His_Phos_1"/>
    <property type="match status" value="1"/>
</dbReference>
<dbReference type="GeneID" id="76787180"/>
<dbReference type="Proteomes" id="UP000003075">
    <property type="component" value="Unassembled WGS sequence"/>
</dbReference>